<evidence type="ECO:0000256" key="1">
    <source>
        <dbReference type="SAM" id="Phobius"/>
    </source>
</evidence>
<evidence type="ECO:0000313" key="2">
    <source>
        <dbReference type="EMBL" id="GAG99281.1"/>
    </source>
</evidence>
<dbReference type="EMBL" id="BART01027949">
    <property type="protein sequence ID" value="GAG99281.1"/>
    <property type="molecule type" value="Genomic_DNA"/>
</dbReference>
<name>X1DS97_9ZZZZ</name>
<proteinExistence type="predicted"/>
<keyword evidence="1" id="KW-1133">Transmembrane helix</keyword>
<dbReference type="AlphaFoldDB" id="X1DS97"/>
<organism evidence="2">
    <name type="scientific">marine sediment metagenome</name>
    <dbReference type="NCBI Taxonomy" id="412755"/>
    <lineage>
        <taxon>unclassified sequences</taxon>
        <taxon>metagenomes</taxon>
        <taxon>ecological metagenomes</taxon>
    </lineage>
</organism>
<gene>
    <name evidence="2" type="ORF">S01H4_49417</name>
</gene>
<protein>
    <submittedName>
        <fullName evidence="2">Uncharacterized protein</fullName>
    </submittedName>
</protein>
<feature type="transmembrane region" description="Helical" evidence="1">
    <location>
        <begin position="20"/>
        <end position="42"/>
    </location>
</feature>
<comment type="caution">
    <text evidence="2">The sequence shown here is derived from an EMBL/GenBank/DDBJ whole genome shotgun (WGS) entry which is preliminary data.</text>
</comment>
<keyword evidence="1" id="KW-0812">Transmembrane</keyword>
<sequence>MNKTEIKEKKEKRKEKRSEILGVTAFFAALIFIISIGSLGFYW</sequence>
<keyword evidence="1" id="KW-0472">Membrane</keyword>
<reference evidence="2" key="1">
    <citation type="journal article" date="2014" name="Front. Microbiol.">
        <title>High frequency of phylogenetically diverse reductive dehalogenase-homologous genes in deep subseafloor sedimentary metagenomes.</title>
        <authorList>
            <person name="Kawai M."/>
            <person name="Futagami T."/>
            <person name="Toyoda A."/>
            <person name="Takaki Y."/>
            <person name="Nishi S."/>
            <person name="Hori S."/>
            <person name="Arai W."/>
            <person name="Tsubouchi T."/>
            <person name="Morono Y."/>
            <person name="Uchiyama I."/>
            <person name="Ito T."/>
            <person name="Fujiyama A."/>
            <person name="Inagaki F."/>
            <person name="Takami H."/>
        </authorList>
    </citation>
    <scope>NUCLEOTIDE SEQUENCE</scope>
    <source>
        <strain evidence="2">Expedition CK06-06</strain>
    </source>
</reference>
<accession>X1DS97</accession>